<dbReference type="AlphaFoldDB" id="V4LSY6"/>
<dbReference type="Pfam" id="PF08387">
    <property type="entry name" value="FBD"/>
    <property type="match status" value="1"/>
</dbReference>
<reference evidence="2 3" key="1">
    <citation type="journal article" date="2013" name="Front. Plant Sci.">
        <title>The Reference Genome of the Halophytic Plant Eutrema salsugineum.</title>
        <authorList>
            <person name="Yang R."/>
            <person name="Jarvis D.E."/>
            <person name="Chen H."/>
            <person name="Beilstein M.A."/>
            <person name="Grimwood J."/>
            <person name="Jenkins J."/>
            <person name="Shu S."/>
            <person name="Prochnik S."/>
            <person name="Xin M."/>
            <person name="Ma C."/>
            <person name="Schmutz J."/>
            <person name="Wing R.A."/>
            <person name="Mitchell-Olds T."/>
            <person name="Schumaker K.S."/>
            <person name="Wang X."/>
        </authorList>
    </citation>
    <scope>NUCLEOTIDE SEQUENCE [LARGE SCALE GENOMIC DNA]</scope>
</reference>
<feature type="non-terminal residue" evidence="2">
    <location>
        <position position="269"/>
    </location>
</feature>
<dbReference type="InterPro" id="IPR055411">
    <property type="entry name" value="LRR_FXL15/At3g58940/PEG3-like"/>
</dbReference>
<gene>
    <name evidence="2" type="ORF">EUTSA_v10010922mg</name>
</gene>
<accession>V4LSY6</accession>
<evidence type="ECO:0000313" key="3">
    <source>
        <dbReference type="Proteomes" id="UP000030689"/>
    </source>
</evidence>
<dbReference type="Proteomes" id="UP000030689">
    <property type="component" value="Unassembled WGS sequence"/>
</dbReference>
<organism evidence="2 3">
    <name type="scientific">Eutrema salsugineum</name>
    <name type="common">Saltwater cress</name>
    <name type="synonym">Sisymbrium salsugineum</name>
    <dbReference type="NCBI Taxonomy" id="72664"/>
    <lineage>
        <taxon>Eukaryota</taxon>
        <taxon>Viridiplantae</taxon>
        <taxon>Streptophyta</taxon>
        <taxon>Embryophyta</taxon>
        <taxon>Tracheophyta</taxon>
        <taxon>Spermatophyta</taxon>
        <taxon>Magnoliopsida</taxon>
        <taxon>eudicotyledons</taxon>
        <taxon>Gunneridae</taxon>
        <taxon>Pentapetalae</taxon>
        <taxon>rosids</taxon>
        <taxon>malvids</taxon>
        <taxon>Brassicales</taxon>
        <taxon>Brassicaceae</taxon>
        <taxon>Eutremeae</taxon>
        <taxon>Eutrema</taxon>
    </lineage>
</organism>
<dbReference type="EMBL" id="KI517435">
    <property type="protein sequence ID" value="ESQ45587.1"/>
    <property type="molecule type" value="Genomic_DNA"/>
</dbReference>
<dbReference type="Gramene" id="ESQ45587">
    <property type="protein sequence ID" value="ESQ45587"/>
    <property type="gene ID" value="EUTSA_v10010922mg"/>
</dbReference>
<keyword evidence="3" id="KW-1185">Reference proteome</keyword>
<evidence type="ECO:0000259" key="1">
    <source>
        <dbReference type="SMART" id="SM00579"/>
    </source>
</evidence>
<dbReference type="SUPFAM" id="SSF52047">
    <property type="entry name" value="RNI-like"/>
    <property type="match status" value="1"/>
</dbReference>
<dbReference type="PANTHER" id="PTHR31900">
    <property type="entry name" value="F-BOX/RNI SUPERFAMILY PROTEIN-RELATED"/>
    <property type="match status" value="1"/>
</dbReference>
<evidence type="ECO:0000313" key="2">
    <source>
        <dbReference type="EMBL" id="ESQ45587.1"/>
    </source>
</evidence>
<feature type="domain" description="FBD" evidence="1">
    <location>
        <begin position="207"/>
        <end position="269"/>
    </location>
</feature>
<dbReference type="PANTHER" id="PTHR31900:SF34">
    <property type="entry name" value="EMB|CAB62440.1-RELATED"/>
    <property type="match status" value="1"/>
</dbReference>
<sequence length="269" mass="30416">MAKLYWLSPKKITVDVPSPISLPSLEVLTLRHVVYKDEDSHVRLLAGCPTLKSLMVVGLVGVNDNVINFSLKVPSLRRLVYIHTFQEDEDDTDRSLVIDTPELASLEIQDFMAHSCSIEYMPRLAKAIIKVDFDLNGNFRRSLSSIKHLTLVFHSTMVPWSNTVNYSGLIQCSIVLCDTDLCESLVVLLSHLVDQDIEWNQPSSVPKCLSSSLEIFGWKGYEGRENEKQLVRYILENSKCLKKAGISPNSNLSAEETLKMTEEFKSMHK</sequence>
<proteinExistence type="predicted"/>
<protein>
    <recommendedName>
        <fullName evidence="1">FBD domain-containing protein</fullName>
    </recommendedName>
</protein>
<dbReference type="InterPro" id="IPR006566">
    <property type="entry name" value="FBD"/>
</dbReference>
<dbReference type="Pfam" id="PF24758">
    <property type="entry name" value="LRR_At5g56370"/>
    <property type="match status" value="1"/>
</dbReference>
<name>V4LSY6_EUTSA</name>
<dbReference type="SMART" id="SM00579">
    <property type="entry name" value="FBD"/>
    <property type="match status" value="1"/>
</dbReference>
<dbReference type="InterPro" id="IPR050232">
    <property type="entry name" value="FBL13/AtMIF1-like"/>
</dbReference>
<dbReference type="KEGG" id="eus:EUTSA_v10010922mg"/>